<name>A0A813NEW1_9BILA</name>
<proteinExistence type="predicted"/>
<accession>A0A813NEW1</accession>
<comment type="caution">
    <text evidence="2">The sequence shown here is derived from an EMBL/GenBank/DDBJ whole genome shotgun (WGS) entry which is preliminary data.</text>
</comment>
<dbReference type="EMBL" id="CAJNOC010000262">
    <property type="protein sequence ID" value="CAF0735447.1"/>
    <property type="molecule type" value="Genomic_DNA"/>
</dbReference>
<evidence type="ECO:0000256" key="1">
    <source>
        <dbReference type="SAM" id="MobiDB-lite"/>
    </source>
</evidence>
<keyword evidence="3" id="KW-1185">Reference proteome</keyword>
<organism evidence="2 3">
    <name type="scientific">Brachionus calyciflorus</name>
    <dbReference type="NCBI Taxonomy" id="104777"/>
    <lineage>
        <taxon>Eukaryota</taxon>
        <taxon>Metazoa</taxon>
        <taxon>Spiralia</taxon>
        <taxon>Gnathifera</taxon>
        <taxon>Rotifera</taxon>
        <taxon>Eurotatoria</taxon>
        <taxon>Monogononta</taxon>
        <taxon>Pseudotrocha</taxon>
        <taxon>Ploima</taxon>
        <taxon>Brachionidae</taxon>
        <taxon>Brachionus</taxon>
    </lineage>
</organism>
<sequence length="249" mass="28890">MDKVSMSLDDIIKMNRKGGPRPNGNRGNMRNQPNNTRGNRNQQPQKKFGLLNKSKGINKNKRLNNRRGNNFLSNKSNNNNRLNNQRRQQSRLSNLKARLTNTKPIGRLSKPRPQGQRQQQLRTNGNKMGLNRQQRSIRPNRQQPPRRADVKAKLAIQAARKNVEKAKRLLANRVSKVKELASRIGNKNSKVVNRQKPFNRPVKRLNNKRPNTLKANFKNKPQINRQNNRQQNRGRINRGGRSNGRMVLY</sequence>
<dbReference type="Proteomes" id="UP000663879">
    <property type="component" value="Unassembled WGS sequence"/>
</dbReference>
<feature type="compositionally biased region" description="Low complexity" evidence="1">
    <location>
        <begin position="111"/>
        <end position="120"/>
    </location>
</feature>
<feature type="compositionally biased region" description="Polar residues" evidence="1">
    <location>
        <begin position="121"/>
        <end position="143"/>
    </location>
</feature>
<dbReference type="AlphaFoldDB" id="A0A813NEW1"/>
<feature type="compositionally biased region" description="Low complexity" evidence="1">
    <location>
        <begin position="66"/>
        <end position="95"/>
    </location>
</feature>
<reference evidence="2" key="1">
    <citation type="submission" date="2021-02" db="EMBL/GenBank/DDBJ databases">
        <authorList>
            <person name="Nowell W R."/>
        </authorList>
    </citation>
    <scope>NUCLEOTIDE SEQUENCE</scope>
    <source>
        <strain evidence="2">Ploen Becks lab</strain>
    </source>
</reference>
<protein>
    <submittedName>
        <fullName evidence="2">Uncharacterized protein</fullName>
    </submittedName>
</protein>
<feature type="region of interest" description="Disordered" evidence="1">
    <location>
        <begin position="1"/>
        <end position="149"/>
    </location>
</feature>
<feature type="region of interest" description="Disordered" evidence="1">
    <location>
        <begin position="204"/>
        <end position="249"/>
    </location>
</feature>
<feature type="compositionally biased region" description="Low complexity" evidence="1">
    <location>
        <begin position="222"/>
        <end position="249"/>
    </location>
</feature>
<gene>
    <name evidence="2" type="ORF">OXX778_LOCUS3098</name>
</gene>
<feature type="compositionally biased region" description="Polar residues" evidence="1">
    <location>
        <begin position="36"/>
        <end position="45"/>
    </location>
</feature>
<evidence type="ECO:0000313" key="2">
    <source>
        <dbReference type="EMBL" id="CAF0735447.1"/>
    </source>
</evidence>
<feature type="compositionally biased region" description="Basic residues" evidence="1">
    <location>
        <begin position="56"/>
        <end position="65"/>
    </location>
</feature>
<evidence type="ECO:0000313" key="3">
    <source>
        <dbReference type="Proteomes" id="UP000663879"/>
    </source>
</evidence>
<feature type="compositionally biased region" description="Low complexity" evidence="1">
    <location>
        <begin position="20"/>
        <end position="35"/>
    </location>
</feature>